<evidence type="ECO:0000256" key="3">
    <source>
        <dbReference type="SAM" id="SignalP"/>
    </source>
</evidence>
<evidence type="ECO:0000256" key="2">
    <source>
        <dbReference type="SAM" id="Phobius"/>
    </source>
</evidence>
<sequence>MVSVLHVFLAGLAAVQALDSTVCSTLKTCLAYGKVSCDVTTQFCPPCIYLDAKGQTLCFDKVTGTALCPFVNTTADCSSGTNTTLPPLLNRSATPTTAAPALSTSSWNGLSTGLFVVLMLILVGALGAAGWWYWQRRQQQQQQMAHGHNLEDNRASSSNIFFLKNSEDRFRPQPQGGHAMKSDSMLDTRLSSSTGNNSFCHILESTRESGIQSSDA</sequence>
<gene>
    <name evidence="4" type="ORF">Ae201684_017751</name>
</gene>
<dbReference type="EMBL" id="VJMJ01000310">
    <property type="protein sequence ID" value="KAF0723312.1"/>
    <property type="molecule type" value="Genomic_DNA"/>
</dbReference>
<keyword evidence="3" id="KW-0732">Signal</keyword>
<feature type="chain" id="PRO_5026236343" description="PSI domain-containing protein" evidence="3">
    <location>
        <begin position="18"/>
        <end position="216"/>
    </location>
</feature>
<dbReference type="AlphaFoldDB" id="A0A6G0W9U3"/>
<evidence type="ECO:0000256" key="1">
    <source>
        <dbReference type="SAM" id="MobiDB-lite"/>
    </source>
</evidence>
<evidence type="ECO:0008006" key="6">
    <source>
        <dbReference type="Google" id="ProtNLM"/>
    </source>
</evidence>
<feature type="signal peptide" evidence="3">
    <location>
        <begin position="1"/>
        <end position="17"/>
    </location>
</feature>
<reference evidence="4 5" key="1">
    <citation type="submission" date="2019-07" db="EMBL/GenBank/DDBJ databases">
        <title>Genomics analysis of Aphanomyces spp. identifies a new class of oomycete effector associated with host adaptation.</title>
        <authorList>
            <person name="Gaulin E."/>
        </authorList>
    </citation>
    <scope>NUCLEOTIDE SEQUENCE [LARGE SCALE GENOMIC DNA]</scope>
    <source>
        <strain evidence="4 5">ATCC 201684</strain>
    </source>
</reference>
<keyword evidence="2" id="KW-0812">Transmembrane</keyword>
<name>A0A6G0W9U3_9STRA</name>
<comment type="caution">
    <text evidence="4">The sequence shown here is derived from an EMBL/GenBank/DDBJ whole genome shotgun (WGS) entry which is preliminary data.</text>
</comment>
<keyword evidence="5" id="KW-1185">Reference proteome</keyword>
<proteinExistence type="predicted"/>
<protein>
    <recommendedName>
        <fullName evidence="6">PSI domain-containing protein</fullName>
    </recommendedName>
</protein>
<feature type="region of interest" description="Disordered" evidence="1">
    <location>
        <begin position="170"/>
        <end position="192"/>
    </location>
</feature>
<accession>A0A6G0W9U3</accession>
<dbReference type="VEuPathDB" id="FungiDB:AeMF1_002864"/>
<keyword evidence="2" id="KW-0472">Membrane</keyword>
<organism evidence="4 5">
    <name type="scientific">Aphanomyces euteiches</name>
    <dbReference type="NCBI Taxonomy" id="100861"/>
    <lineage>
        <taxon>Eukaryota</taxon>
        <taxon>Sar</taxon>
        <taxon>Stramenopiles</taxon>
        <taxon>Oomycota</taxon>
        <taxon>Saprolegniomycetes</taxon>
        <taxon>Saprolegniales</taxon>
        <taxon>Verrucalvaceae</taxon>
        <taxon>Aphanomyces</taxon>
    </lineage>
</organism>
<evidence type="ECO:0000313" key="4">
    <source>
        <dbReference type="EMBL" id="KAF0723312.1"/>
    </source>
</evidence>
<keyword evidence="2" id="KW-1133">Transmembrane helix</keyword>
<evidence type="ECO:0000313" key="5">
    <source>
        <dbReference type="Proteomes" id="UP000481153"/>
    </source>
</evidence>
<dbReference type="Proteomes" id="UP000481153">
    <property type="component" value="Unassembled WGS sequence"/>
</dbReference>
<feature type="transmembrane region" description="Helical" evidence="2">
    <location>
        <begin position="113"/>
        <end position="134"/>
    </location>
</feature>